<evidence type="ECO:0008006" key="4">
    <source>
        <dbReference type="Google" id="ProtNLM"/>
    </source>
</evidence>
<keyword evidence="1" id="KW-0812">Transmembrane</keyword>
<accession>A0A8S1PJP1</accession>
<keyword evidence="3" id="KW-1185">Reference proteome</keyword>
<evidence type="ECO:0000256" key="1">
    <source>
        <dbReference type="SAM" id="Phobius"/>
    </source>
</evidence>
<feature type="transmembrane region" description="Helical" evidence="1">
    <location>
        <begin position="135"/>
        <end position="154"/>
    </location>
</feature>
<comment type="caution">
    <text evidence="2">The sequence shown here is derived from an EMBL/GenBank/DDBJ whole genome shotgun (WGS) entry which is preliminary data.</text>
</comment>
<feature type="transmembrane region" description="Helical" evidence="1">
    <location>
        <begin position="224"/>
        <end position="253"/>
    </location>
</feature>
<reference evidence="2" key="1">
    <citation type="submission" date="2021-01" db="EMBL/GenBank/DDBJ databases">
        <authorList>
            <consortium name="Genoscope - CEA"/>
            <person name="William W."/>
        </authorList>
    </citation>
    <scope>NUCLEOTIDE SEQUENCE</scope>
</reference>
<dbReference type="Proteomes" id="UP000688137">
    <property type="component" value="Unassembled WGS sequence"/>
</dbReference>
<gene>
    <name evidence="2" type="ORF">PPRIM_AZ9-3.1.T1210010</name>
</gene>
<proteinExistence type="predicted"/>
<feature type="transmembrane region" description="Helical" evidence="1">
    <location>
        <begin position="27"/>
        <end position="46"/>
    </location>
</feature>
<dbReference type="EMBL" id="CAJJDM010000124">
    <property type="protein sequence ID" value="CAD8103362.1"/>
    <property type="molecule type" value="Genomic_DNA"/>
</dbReference>
<protein>
    <recommendedName>
        <fullName evidence="4">Transmembrane protein</fullName>
    </recommendedName>
</protein>
<sequence>MNTYIIAQLFIKKKIKSKNQNYTLQNVGFSLYFVINEYIIKVYQFLKNTKLFGVPGDCVFIITITNGIESVVQFLTAIYILTYNKAPSQNAFCEITGLATSIVFVILNLNIFVYAAYPLALIYNALESTAKNLRIFNYSLLTIIILIVIIGNILQNQIVSTTLNGICAISATDDVRWDIIISITCLFVFVLFATMSVIQVITFKKLIPKFSTMRQARGQYLRYYQRLIGFSLIMKLLLGIFSAINLLNCYIFLKAWLEVSGTLQNITQSLCILGQTIIIFN</sequence>
<keyword evidence="1" id="KW-0472">Membrane</keyword>
<feature type="transmembrane region" description="Helical" evidence="1">
    <location>
        <begin position="101"/>
        <end position="123"/>
    </location>
</feature>
<organism evidence="2 3">
    <name type="scientific">Paramecium primaurelia</name>
    <dbReference type="NCBI Taxonomy" id="5886"/>
    <lineage>
        <taxon>Eukaryota</taxon>
        <taxon>Sar</taxon>
        <taxon>Alveolata</taxon>
        <taxon>Ciliophora</taxon>
        <taxon>Intramacronucleata</taxon>
        <taxon>Oligohymenophorea</taxon>
        <taxon>Peniculida</taxon>
        <taxon>Parameciidae</taxon>
        <taxon>Paramecium</taxon>
    </lineage>
</organism>
<name>A0A8S1PJP1_PARPR</name>
<evidence type="ECO:0000313" key="3">
    <source>
        <dbReference type="Proteomes" id="UP000688137"/>
    </source>
</evidence>
<evidence type="ECO:0000313" key="2">
    <source>
        <dbReference type="EMBL" id="CAD8103362.1"/>
    </source>
</evidence>
<dbReference type="AlphaFoldDB" id="A0A8S1PJP1"/>
<feature type="transmembrane region" description="Helical" evidence="1">
    <location>
        <begin position="58"/>
        <end position="81"/>
    </location>
</feature>
<keyword evidence="1" id="KW-1133">Transmembrane helix</keyword>
<feature type="transmembrane region" description="Helical" evidence="1">
    <location>
        <begin position="179"/>
        <end position="203"/>
    </location>
</feature>